<dbReference type="Pfam" id="PF00010">
    <property type="entry name" value="HLH"/>
    <property type="match status" value="1"/>
</dbReference>
<gene>
    <name evidence="8" type="ORF">GSCOC_T00029357001</name>
</gene>
<comment type="subcellular location">
    <subcellularLocation>
        <location evidence="1">Nucleus</location>
    </subcellularLocation>
</comment>
<evidence type="ECO:0000256" key="6">
    <source>
        <dbReference type="SAM" id="MobiDB-lite"/>
    </source>
</evidence>
<evidence type="ECO:0000256" key="3">
    <source>
        <dbReference type="ARBA" id="ARBA00023163"/>
    </source>
</evidence>
<dbReference type="AlphaFoldDB" id="A0A068TTZ7"/>
<dbReference type="GO" id="GO:0003700">
    <property type="term" value="F:DNA-binding transcription factor activity"/>
    <property type="evidence" value="ECO:0007669"/>
    <property type="project" value="TreeGrafter"/>
</dbReference>
<keyword evidence="5" id="KW-0175">Coiled coil</keyword>
<dbReference type="SMART" id="SM00353">
    <property type="entry name" value="HLH"/>
    <property type="match status" value="1"/>
</dbReference>
<evidence type="ECO:0000259" key="7">
    <source>
        <dbReference type="PROSITE" id="PS50888"/>
    </source>
</evidence>
<feature type="domain" description="BHLH" evidence="7">
    <location>
        <begin position="45"/>
        <end position="98"/>
    </location>
</feature>
<dbReference type="OMA" id="MGHRSHN"/>
<evidence type="ECO:0000256" key="1">
    <source>
        <dbReference type="ARBA" id="ARBA00004123"/>
    </source>
</evidence>
<sequence>MGGCPTNSNKKIPSSPSLSPTMMAGLGDSPYDDYCASECEDEHKEFKSKNLEAERKRRRKLSDRLLELRSLMNKATIITDAIDYIEELQNTVRDLSDQLCQMDITLKEDMESQNKYVTDPAKEMKNWGIETEVKVTRLNGAKLWIQVVFQKKIGGFTKLMEAISVIGYDPKDVSVTTVKGALCVTSCVEAIHDGCVEVDQIKNFLLETTRRI</sequence>
<dbReference type="PANTHER" id="PTHR31945">
    <property type="entry name" value="TRANSCRIPTION FACTOR SCREAM2-RELATED"/>
    <property type="match status" value="1"/>
</dbReference>
<dbReference type="Proteomes" id="UP000295252">
    <property type="component" value="Chromosome IV"/>
</dbReference>
<feature type="compositionally biased region" description="Polar residues" evidence="6">
    <location>
        <begin position="1"/>
        <end position="20"/>
    </location>
</feature>
<dbReference type="Gene3D" id="4.10.280.10">
    <property type="entry name" value="Helix-loop-helix DNA-binding domain"/>
    <property type="match status" value="1"/>
</dbReference>
<keyword evidence="9" id="KW-1185">Reference proteome</keyword>
<evidence type="ECO:0000313" key="9">
    <source>
        <dbReference type="Proteomes" id="UP000295252"/>
    </source>
</evidence>
<dbReference type="Gramene" id="CDO99686">
    <property type="protein sequence ID" value="CDO99686"/>
    <property type="gene ID" value="GSCOC_T00029357001"/>
</dbReference>
<evidence type="ECO:0000256" key="4">
    <source>
        <dbReference type="ARBA" id="ARBA00023242"/>
    </source>
</evidence>
<evidence type="ECO:0000256" key="2">
    <source>
        <dbReference type="ARBA" id="ARBA00023015"/>
    </source>
</evidence>
<name>A0A068TTZ7_COFCA</name>
<dbReference type="STRING" id="49390.A0A068TTZ7"/>
<keyword evidence="2" id="KW-0805">Transcription regulation</keyword>
<dbReference type="InParanoid" id="A0A068TTZ7"/>
<dbReference type="InterPro" id="IPR051358">
    <property type="entry name" value="TF_AMS/ICE1/BHLH6-like"/>
</dbReference>
<dbReference type="OrthoDB" id="690068at2759"/>
<dbReference type="PROSITE" id="PS50888">
    <property type="entry name" value="BHLH"/>
    <property type="match status" value="1"/>
</dbReference>
<dbReference type="GO" id="GO:0043565">
    <property type="term" value="F:sequence-specific DNA binding"/>
    <property type="evidence" value="ECO:0007669"/>
    <property type="project" value="TreeGrafter"/>
</dbReference>
<keyword evidence="3" id="KW-0804">Transcription</keyword>
<reference evidence="9" key="1">
    <citation type="journal article" date="2014" name="Science">
        <title>The coffee genome provides insight into the convergent evolution of caffeine biosynthesis.</title>
        <authorList>
            <person name="Denoeud F."/>
            <person name="Carretero-Paulet L."/>
            <person name="Dereeper A."/>
            <person name="Droc G."/>
            <person name="Guyot R."/>
            <person name="Pietrella M."/>
            <person name="Zheng C."/>
            <person name="Alberti A."/>
            <person name="Anthony F."/>
            <person name="Aprea G."/>
            <person name="Aury J.M."/>
            <person name="Bento P."/>
            <person name="Bernard M."/>
            <person name="Bocs S."/>
            <person name="Campa C."/>
            <person name="Cenci A."/>
            <person name="Combes M.C."/>
            <person name="Crouzillat D."/>
            <person name="Da Silva C."/>
            <person name="Daddiego L."/>
            <person name="De Bellis F."/>
            <person name="Dussert S."/>
            <person name="Garsmeur O."/>
            <person name="Gayraud T."/>
            <person name="Guignon V."/>
            <person name="Jahn K."/>
            <person name="Jamilloux V."/>
            <person name="Joet T."/>
            <person name="Labadie K."/>
            <person name="Lan T."/>
            <person name="Leclercq J."/>
            <person name="Lepelley M."/>
            <person name="Leroy T."/>
            <person name="Li L.T."/>
            <person name="Librado P."/>
            <person name="Lopez L."/>
            <person name="Munoz A."/>
            <person name="Noel B."/>
            <person name="Pallavicini A."/>
            <person name="Perrotta G."/>
            <person name="Poncet V."/>
            <person name="Pot D."/>
            <person name="Priyono X."/>
            <person name="Rigoreau M."/>
            <person name="Rouard M."/>
            <person name="Rozas J."/>
            <person name="Tranchant-Dubreuil C."/>
            <person name="VanBuren R."/>
            <person name="Zhang Q."/>
            <person name="Andrade A.C."/>
            <person name="Argout X."/>
            <person name="Bertrand B."/>
            <person name="de Kochko A."/>
            <person name="Graziosi G."/>
            <person name="Henry R.J."/>
            <person name="Jayarama X."/>
            <person name="Ming R."/>
            <person name="Nagai C."/>
            <person name="Rounsley S."/>
            <person name="Sankoff D."/>
            <person name="Giuliano G."/>
            <person name="Albert V.A."/>
            <person name="Wincker P."/>
            <person name="Lashermes P."/>
        </authorList>
    </citation>
    <scope>NUCLEOTIDE SEQUENCE [LARGE SCALE GENOMIC DNA]</scope>
    <source>
        <strain evidence="9">cv. DH200-94</strain>
    </source>
</reference>
<organism evidence="8 9">
    <name type="scientific">Coffea canephora</name>
    <name type="common">Robusta coffee</name>
    <dbReference type="NCBI Taxonomy" id="49390"/>
    <lineage>
        <taxon>Eukaryota</taxon>
        <taxon>Viridiplantae</taxon>
        <taxon>Streptophyta</taxon>
        <taxon>Embryophyta</taxon>
        <taxon>Tracheophyta</taxon>
        <taxon>Spermatophyta</taxon>
        <taxon>Magnoliopsida</taxon>
        <taxon>eudicotyledons</taxon>
        <taxon>Gunneridae</taxon>
        <taxon>Pentapetalae</taxon>
        <taxon>asterids</taxon>
        <taxon>lamiids</taxon>
        <taxon>Gentianales</taxon>
        <taxon>Rubiaceae</taxon>
        <taxon>Ixoroideae</taxon>
        <taxon>Gardenieae complex</taxon>
        <taxon>Bertiereae - Coffeeae clade</taxon>
        <taxon>Coffeeae</taxon>
        <taxon>Coffea</taxon>
    </lineage>
</organism>
<protein>
    <recommendedName>
        <fullName evidence="7">BHLH domain-containing protein</fullName>
    </recommendedName>
</protein>
<feature type="region of interest" description="Disordered" evidence="6">
    <location>
        <begin position="1"/>
        <end position="25"/>
    </location>
</feature>
<proteinExistence type="predicted"/>
<accession>A0A068TTZ7</accession>
<dbReference type="GO" id="GO:0046983">
    <property type="term" value="F:protein dimerization activity"/>
    <property type="evidence" value="ECO:0007669"/>
    <property type="project" value="InterPro"/>
</dbReference>
<dbReference type="PANTHER" id="PTHR31945:SF20">
    <property type="entry name" value="TRANSCRIPTION FACTOR DYT1"/>
    <property type="match status" value="1"/>
</dbReference>
<evidence type="ECO:0000256" key="5">
    <source>
        <dbReference type="SAM" id="Coils"/>
    </source>
</evidence>
<dbReference type="PhylomeDB" id="A0A068TTZ7"/>
<dbReference type="InterPro" id="IPR036638">
    <property type="entry name" value="HLH_DNA-bd_sf"/>
</dbReference>
<keyword evidence="4" id="KW-0539">Nucleus</keyword>
<dbReference type="EMBL" id="HG739088">
    <property type="protein sequence ID" value="CDO99686.1"/>
    <property type="molecule type" value="Genomic_DNA"/>
</dbReference>
<dbReference type="InterPro" id="IPR011598">
    <property type="entry name" value="bHLH_dom"/>
</dbReference>
<dbReference type="SUPFAM" id="SSF47459">
    <property type="entry name" value="HLH, helix-loop-helix DNA-binding domain"/>
    <property type="match status" value="1"/>
</dbReference>
<evidence type="ECO:0000313" key="8">
    <source>
        <dbReference type="EMBL" id="CDO99686.1"/>
    </source>
</evidence>
<feature type="coiled-coil region" evidence="5">
    <location>
        <begin position="36"/>
        <end position="98"/>
    </location>
</feature>
<dbReference type="FunCoup" id="A0A068TTZ7">
    <property type="interactions" value="77"/>
</dbReference>
<dbReference type="GO" id="GO:0005634">
    <property type="term" value="C:nucleus"/>
    <property type="evidence" value="ECO:0007669"/>
    <property type="project" value="UniProtKB-SubCell"/>
</dbReference>